<dbReference type="EMBL" id="QVLU01000007">
    <property type="protein sequence ID" value="RGE72070.1"/>
    <property type="molecule type" value="Genomic_DNA"/>
</dbReference>
<dbReference type="Proteomes" id="UP000261166">
    <property type="component" value="Unassembled WGS sequence"/>
</dbReference>
<comment type="caution">
    <text evidence="1">The sequence shown here is derived from an EMBL/GenBank/DDBJ whole genome shotgun (WGS) entry which is preliminary data.</text>
</comment>
<dbReference type="SUPFAM" id="SSF53448">
    <property type="entry name" value="Nucleotide-diphospho-sugar transferases"/>
    <property type="match status" value="1"/>
</dbReference>
<evidence type="ECO:0000313" key="2">
    <source>
        <dbReference type="Proteomes" id="UP000261166"/>
    </source>
</evidence>
<gene>
    <name evidence="1" type="primary">pseF</name>
    <name evidence="1" type="ORF">DWY69_09145</name>
</gene>
<dbReference type="Pfam" id="PF02348">
    <property type="entry name" value="CTP_transf_3"/>
    <property type="match status" value="1"/>
</dbReference>
<dbReference type="InterPro" id="IPR050793">
    <property type="entry name" value="CMP-NeuNAc_synthase"/>
</dbReference>
<dbReference type="EC" id="2.7.7.81" evidence="1"/>
<dbReference type="GO" id="GO:0008781">
    <property type="term" value="F:N-acylneuraminate cytidylyltransferase activity"/>
    <property type="evidence" value="ECO:0007669"/>
    <property type="project" value="TreeGrafter"/>
</dbReference>
<dbReference type="InterPro" id="IPR029044">
    <property type="entry name" value="Nucleotide-diphossugar_trans"/>
</dbReference>
<dbReference type="CDD" id="cd02513">
    <property type="entry name" value="CMP-NeuAc_Synthase"/>
    <property type="match status" value="1"/>
</dbReference>
<dbReference type="AlphaFoldDB" id="A0A3E3IYA4"/>
<name>A0A3E3IYA4_9FIRM</name>
<dbReference type="PANTHER" id="PTHR21485:SF6">
    <property type="entry name" value="N-ACYLNEURAMINATE CYTIDYLYLTRANSFERASE-RELATED"/>
    <property type="match status" value="1"/>
</dbReference>
<evidence type="ECO:0000313" key="1">
    <source>
        <dbReference type="EMBL" id="RGE72070.1"/>
    </source>
</evidence>
<dbReference type="RefSeq" id="WP_117530736.1">
    <property type="nucleotide sequence ID" value="NZ_JBKUNB010000008.1"/>
</dbReference>
<accession>A0A3E3IYA4</accession>
<dbReference type="InterPro" id="IPR020039">
    <property type="entry name" value="PseF"/>
</dbReference>
<dbReference type="OrthoDB" id="9805604at2"/>
<dbReference type="Gene3D" id="3.90.550.10">
    <property type="entry name" value="Spore Coat Polysaccharide Biosynthesis Protein SpsA, Chain A"/>
    <property type="match status" value="1"/>
</dbReference>
<dbReference type="PANTHER" id="PTHR21485">
    <property type="entry name" value="HAD SUPERFAMILY MEMBERS CMAS AND KDSC"/>
    <property type="match status" value="1"/>
</dbReference>
<proteinExistence type="predicted"/>
<keyword evidence="1" id="KW-0808">Transferase</keyword>
<reference evidence="1 2" key="1">
    <citation type="submission" date="2018-08" db="EMBL/GenBank/DDBJ databases">
        <title>A genome reference for cultivated species of the human gut microbiota.</title>
        <authorList>
            <person name="Zou Y."/>
            <person name="Xue W."/>
            <person name="Luo G."/>
        </authorList>
    </citation>
    <scope>NUCLEOTIDE SEQUENCE [LARGE SCALE GENOMIC DNA]</scope>
    <source>
        <strain evidence="1 2">AF26-4BH</strain>
    </source>
</reference>
<dbReference type="NCBIfam" id="TIGR03584">
    <property type="entry name" value="PseF"/>
    <property type="match status" value="1"/>
</dbReference>
<protein>
    <submittedName>
        <fullName evidence="1">Pseudaminic acid cytidylyltransferase</fullName>
        <ecNumber evidence="1">2.7.7.81</ecNumber>
    </submittedName>
</protein>
<keyword evidence="1" id="KW-0548">Nucleotidyltransferase</keyword>
<dbReference type="InterPro" id="IPR003329">
    <property type="entry name" value="Cytidylyl_trans"/>
</dbReference>
<organism evidence="1 2">
    <name type="scientific">Eisenbergiella massiliensis</name>
    <dbReference type="NCBI Taxonomy" id="1720294"/>
    <lineage>
        <taxon>Bacteria</taxon>
        <taxon>Bacillati</taxon>
        <taxon>Bacillota</taxon>
        <taxon>Clostridia</taxon>
        <taxon>Lachnospirales</taxon>
        <taxon>Lachnospiraceae</taxon>
        <taxon>Eisenbergiella</taxon>
    </lineage>
</organism>
<sequence length="237" mass="26593">MKQAAIPPEKKSVAIITARGGSKRIPHKNIRDFCGKPIISYSIEAALSSGVFDEVMVSTDDETIASIARSFGAAVPFMRSAESANDYASTDDVIAEVLRAYEAGGPRFDRFCCIYPTAPFVTAEKLKNAMALLDQAESVMPVVAFSYPPQRGIILENGRIRRKYPEFLTARSQDLEKMYHDCGQFYACRTDAFFRDSTTDVDDLIPMIMPEMEVQDIDTEEDWAIAELKYRKMQNLK</sequence>